<dbReference type="FunFam" id="3.40.50.1580:FF:000024">
    <property type="entry name" value="Purine nucleoside phosphorylase"/>
    <property type="match status" value="1"/>
</dbReference>
<evidence type="ECO:0000256" key="2">
    <source>
        <dbReference type="ARBA" id="ARBA00022679"/>
    </source>
</evidence>
<feature type="domain" description="Nucleoside phosphorylase" evidence="5">
    <location>
        <begin position="40"/>
        <end position="264"/>
    </location>
</feature>
<dbReference type="CDD" id="cd09010">
    <property type="entry name" value="MTAP_SsMTAPII_like_MTIP"/>
    <property type="match status" value="1"/>
</dbReference>
<dbReference type="PANTHER" id="PTHR42679:SF2">
    <property type="entry name" value="S-METHYL-5'-THIOADENOSINE PHOSPHORYLASE"/>
    <property type="match status" value="1"/>
</dbReference>
<feature type="binding site" evidence="4">
    <location>
        <begin position="68"/>
        <end position="69"/>
    </location>
    <ligand>
        <name>phosphate</name>
        <dbReference type="ChEBI" id="CHEBI:43474"/>
    </ligand>
</feature>
<dbReference type="SUPFAM" id="SSF53167">
    <property type="entry name" value="Purine and uridine phosphorylases"/>
    <property type="match status" value="1"/>
</dbReference>
<comment type="similarity">
    <text evidence="4">Belongs to the PNP/MTAP phosphorylase family. MTAP subfamily.</text>
</comment>
<accession>A0A6P8K4J6</accession>
<dbReference type="Gene3D" id="3.40.50.1580">
    <property type="entry name" value="Nucleoside phosphorylase domain"/>
    <property type="match status" value="1"/>
</dbReference>
<comment type="catalytic activity">
    <reaction evidence="4">
        <text>a purine D-ribonucleoside + phosphate = a purine nucleobase + alpha-D-ribose 1-phosphate</text>
        <dbReference type="Rhea" id="RHEA:19805"/>
        <dbReference type="ChEBI" id="CHEBI:26386"/>
        <dbReference type="ChEBI" id="CHEBI:43474"/>
        <dbReference type="ChEBI" id="CHEBI:57720"/>
        <dbReference type="ChEBI" id="CHEBI:142355"/>
        <dbReference type="EC" id="2.4.2.1"/>
    </reaction>
</comment>
<evidence type="ECO:0000256" key="4">
    <source>
        <dbReference type="HAMAP-Rule" id="MF_03155"/>
    </source>
</evidence>
<dbReference type="GO" id="GO:0019509">
    <property type="term" value="P:L-methionine salvage from methylthioadenosine"/>
    <property type="evidence" value="ECO:0007669"/>
    <property type="project" value="TreeGrafter"/>
</dbReference>
<sequence length="290" mass="32182">MEADFEVQSELEKDTIPIKIGIIGEANLDKPIYLAERMEYAVCTPFGKPSDVIIDGRIEGVNVCLLSRNGRNHDIMPSNINYRANVWAMRKMGCTHILVTNTFSSLRDTFQPGHLVVPNDVIDYTSRRAQTFYDGAVGSPLGVCHVPMNPTFCERTRQHLLSAAEELGFPTGSSGTVLTLEGPRYSTVAENNMFRKWGADLLSMTLCPEAILAKEAGIPYASLGLVTNMECWCAKQPNATTHEIIYIFKKQSENLQKVLTTAIRNMAAEDWAEDILKAKILVCSNFANSK</sequence>
<dbReference type="PANTHER" id="PTHR42679">
    <property type="entry name" value="S-METHYL-5'-THIOADENOSINE PHOSPHORYLASE"/>
    <property type="match status" value="1"/>
</dbReference>
<dbReference type="GeneID" id="117143210"/>
<dbReference type="EC" id="2.4.2.1" evidence="4"/>
<dbReference type="AlphaFoldDB" id="A0A6P8K4J6"/>
<keyword evidence="4" id="KW-0539">Nucleus</keyword>
<comment type="function">
    <text evidence="4">Purine nucleoside phosphorylase involved in purine salvage.</text>
</comment>
<dbReference type="GO" id="GO:0005634">
    <property type="term" value="C:nucleus"/>
    <property type="evidence" value="ECO:0007669"/>
    <property type="project" value="UniProtKB-SubCell"/>
</dbReference>
<keyword evidence="2 4" id="KW-0808">Transferase</keyword>
<dbReference type="InterPro" id="IPR035994">
    <property type="entry name" value="Nucleoside_phosphorylase_sf"/>
</dbReference>
<comment type="subunit">
    <text evidence="4">Homotrimer.</text>
</comment>
<evidence type="ECO:0000256" key="3">
    <source>
        <dbReference type="ARBA" id="ARBA00022726"/>
    </source>
</evidence>
<feature type="site" description="Important for substrate specificity" evidence="4">
    <location>
        <position position="241"/>
    </location>
</feature>
<evidence type="ECO:0000313" key="6">
    <source>
        <dbReference type="Proteomes" id="UP000515162"/>
    </source>
</evidence>
<feature type="site" description="Important for substrate specificity" evidence="4">
    <location>
        <position position="186"/>
    </location>
</feature>
<dbReference type="GO" id="GO:0005829">
    <property type="term" value="C:cytosol"/>
    <property type="evidence" value="ECO:0007669"/>
    <property type="project" value="TreeGrafter"/>
</dbReference>
<protein>
    <recommendedName>
        <fullName evidence="4">Purine nucleoside phosphorylase</fullName>
        <shortName evidence="4">PNP</shortName>
        <ecNumber evidence="4">2.4.2.1</ecNumber>
    </recommendedName>
</protein>
<keyword evidence="6" id="KW-1185">Reference proteome</keyword>
<comment type="pathway">
    <text evidence="4">Purine metabolism; purine nucleoside salvage.</text>
</comment>
<dbReference type="UniPathway" id="UPA00606"/>
<dbReference type="RefSeq" id="XP_033163647.1">
    <property type="nucleotide sequence ID" value="XM_033307756.1"/>
</dbReference>
<gene>
    <name evidence="7" type="primary">LOC117143210</name>
</gene>
<dbReference type="InterPro" id="IPR010044">
    <property type="entry name" value="MTAP"/>
</dbReference>
<name>A0A6P8K4J6_DROMA</name>
<dbReference type="InterPro" id="IPR000845">
    <property type="entry name" value="Nucleoside_phosphorylase_d"/>
</dbReference>
<comment type="miscellaneous">
    <text evidence="4">Although this enzyme belongs to the family of MTA phosphorylases based on sequence homology, it lacks several conserved amino acids in the substrate binding pocket that confer specificity towards MTA.</text>
</comment>
<dbReference type="GO" id="GO:0006166">
    <property type="term" value="P:purine ribonucleoside salvage"/>
    <property type="evidence" value="ECO:0007669"/>
    <property type="project" value="UniProtKB-UniRule"/>
</dbReference>
<organism evidence="6 7">
    <name type="scientific">Drosophila mauritiana</name>
    <name type="common">Fruit fly</name>
    <dbReference type="NCBI Taxonomy" id="7226"/>
    <lineage>
        <taxon>Eukaryota</taxon>
        <taxon>Metazoa</taxon>
        <taxon>Ecdysozoa</taxon>
        <taxon>Arthropoda</taxon>
        <taxon>Hexapoda</taxon>
        <taxon>Insecta</taxon>
        <taxon>Pterygota</taxon>
        <taxon>Neoptera</taxon>
        <taxon>Endopterygota</taxon>
        <taxon>Diptera</taxon>
        <taxon>Brachycera</taxon>
        <taxon>Muscomorpha</taxon>
        <taxon>Ephydroidea</taxon>
        <taxon>Drosophilidae</taxon>
        <taxon>Drosophila</taxon>
        <taxon>Sophophora</taxon>
    </lineage>
</organism>
<evidence type="ECO:0000259" key="5">
    <source>
        <dbReference type="Pfam" id="PF01048"/>
    </source>
</evidence>
<reference evidence="7" key="1">
    <citation type="submission" date="2025-08" db="UniProtKB">
        <authorList>
            <consortium name="RefSeq"/>
        </authorList>
    </citation>
    <scope>IDENTIFICATION</scope>
    <source>
        <strain evidence="7">Mau12</strain>
        <tissue evidence="7">Whole Body</tissue>
    </source>
</reference>
<keyword evidence="4" id="KW-0963">Cytoplasm</keyword>
<dbReference type="Pfam" id="PF01048">
    <property type="entry name" value="PNP_UDP_1"/>
    <property type="match status" value="1"/>
</dbReference>
<comment type="caution">
    <text evidence="4">Lacks conserved residue(s) required for the propagation of feature annotation.</text>
</comment>
<dbReference type="GO" id="GO:0017061">
    <property type="term" value="F:S-methyl-5-thioadenosine phosphorylase activity"/>
    <property type="evidence" value="ECO:0007669"/>
    <property type="project" value="InterPro"/>
</dbReference>
<comment type="subcellular location">
    <subcellularLocation>
        <location evidence="4">Cytoplasm</location>
    </subcellularLocation>
    <subcellularLocation>
        <location evidence="4">Nucleus</location>
    </subcellularLocation>
</comment>
<proteinExistence type="inferred from homology"/>
<keyword evidence="3 4" id="KW-0660">Purine salvage</keyword>
<dbReference type="Proteomes" id="UP000515162">
    <property type="component" value="Chromosome 3R"/>
</dbReference>
<evidence type="ECO:0000313" key="7">
    <source>
        <dbReference type="RefSeq" id="XP_033163647.1"/>
    </source>
</evidence>
<keyword evidence="1 4" id="KW-0328">Glycosyltransferase</keyword>
<dbReference type="HAMAP" id="MF_01963">
    <property type="entry name" value="MTAP"/>
    <property type="match status" value="1"/>
</dbReference>
<feature type="binding site" evidence="4">
    <location>
        <position position="205"/>
    </location>
    <ligand>
        <name>phosphate</name>
        <dbReference type="ChEBI" id="CHEBI:43474"/>
    </ligand>
</feature>
<feature type="binding site" evidence="4">
    <location>
        <position position="204"/>
    </location>
    <ligand>
        <name>substrate</name>
    </ligand>
</feature>
<evidence type="ECO:0000256" key="1">
    <source>
        <dbReference type="ARBA" id="ARBA00022676"/>
    </source>
</evidence>